<accession>A0ABQ9HGM4</accession>
<evidence type="ECO:0000313" key="2">
    <source>
        <dbReference type="Proteomes" id="UP001159363"/>
    </source>
</evidence>
<reference evidence="1 2" key="1">
    <citation type="submission" date="2023-02" db="EMBL/GenBank/DDBJ databases">
        <title>LHISI_Scaffold_Assembly.</title>
        <authorList>
            <person name="Stuart O.P."/>
            <person name="Cleave R."/>
            <person name="Magrath M.J.L."/>
            <person name="Mikheyev A.S."/>
        </authorList>
    </citation>
    <scope>NUCLEOTIDE SEQUENCE [LARGE SCALE GENOMIC DNA]</scope>
    <source>
        <strain evidence="1">Daus_M_001</strain>
        <tissue evidence="1">Leg muscle</tissue>
    </source>
</reference>
<evidence type="ECO:0000313" key="1">
    <source>
        <dbReference type="EMBL" id="KAJ8883483.1"/>
    </source>
</evidence>
<dbReference type="Proteomes" id="UP001159363">
    <property type="component" value="Chromosome 4"/>
</dbReference>
<dbReference type="EMBL" id="JARBHB010000005">
    <property type="protein sequence ID" value="KAJ8883483.1"/>
    <property type="molecule type" value="Genomic_DNA"/>
</dbReference>
<proteinExistence type="predicted"/>
<organism evidence="1 2">
    <name type="scientific">Dryococelus australis</name>
    <dbReference type="NCBI Taxonomy" id="614101"/>
    <lineage>
        <taxon>Eukaryota</taxon>
        <taxon>Metazoa</taxon>
        <taxon>Ecdysozoa</taxon>
        <taxon>Arthropoda</taxon>
        <taxon>Hexapoda</taxon>
        <taxon>Insecta</taxon>
        <taxon>Pterygota</taxon>
        <taxon>Neoptera</taxon>
        <taxon>Polyneoptera</taxon>
        <taxon>Phasmatodea</taxon>
        <taxon>Verophasmatodea</taxon>
        <taxon>Anareolatae</taxon>
        <taxon>Phasmatidae</taxon>
        <taxon>Eurycanthinae</taxon>
        <taxon>Dryococelus</taxon>
    </lineage>
</organism>
<sequence>MINEETRMDAYDRMSMGEGGGGLPTKHLIAIGEDSHLREREGNALRMKTPRKLVIFSAPAHRASSMLESGLEGMAERLARSPPTKANRVQSSAGSPDFRKWESCRTIPLVGGFSRGSPVSPAPPFRRRSILTPITLIGAQDLAVKSRPNLFTSHFVINQHPKFVDLIEAARALSWGESPALESAEGCLRAGDDSAGTQPQCVYTAASNYVQAVVPFKVPRVFKTRHSTSSRHNTMEEGVAGALYDADGVVSCRRLTRVVGCNVLYRCRVWYKSGLKGVDYSDVILQNIWERAILKPRAQYQLADSRELSVCGSGRNFGLDRLTGHVPGEEENVQSWRSSRPVRTWSS</sequence>
<keyword evidence="2" id="KW-1185">Reference proteome</keyword>
<protein>
    <submittedName>
        <fullName evidence="1">Uncharacterized protein</fullName>
    </submittedName>
</protein>
<name>A0ABQ9HGM4_9NEOP</name>
<gene>
    <name evidence="1" type="ORF">PR048_015327</name>
</gene>
<comment type="caution">
    <text evidence="1">The sequence shown here is derived from an EMBL/GenBank/DDBJ whole genome shotgun (WGS) entry which is preliminary data.</text>
</comment>